<reference evidence="1 2" key="1">
    <citation type="submission" date="2020-10" db="EMBL/GenBank/DDBJ databases">
        <title>Wide distribution of Phycisphaera-like planctomycetes from WD2101 soil group in peatlands and genome analysis of the first cultivated representative.</title>
        <authorList>
            <person name="Dedysh S.N."/>
            <person name="Beletsky A.V."/>
            <person name="Ivanova A."/>
            <person name="Kulichevskaya I.S."/>
            <person name="Suzina N.E."/>
            <person name="Philippov D.A."/>
            <person name="Rakitin A.L."/>
            <person name="Mardanov A.V."/>
            <person name="Ravin N.V."/>
        </authorList>
    </citation>
    <scope>NUCLEOTIDE SEQUENCE [LARGE SCALE GENOMIC DNA]</scope>
    <source>
        <strain evidence="1 2">M1803</strain>
    </source>
</reference>
<gene>
    <name evidence="1" type="ORF">IPV69_05150</name>
</gene>
<sequence>MTVAELLELAGQDSGRVIERMAGMTDDAAALKLYADAVNEAYWVRKDLVVTVALCRAGIHCGLNAAVRLPDGDSVRQAELRGKAKSLAYNLASFTWPGWDEAGIACDTGSIAAGYDAARLNVRLARELQKGELPMSRGLWMLAGHELCRKQYALARDHYERAAAHAAIAASPADEALGKAFASLVSVIQDPQDADARMRLEHLTALLGEVEEGAAFVQQVRNAERVFLSNV</sequence>
<dbReference type="Proteomes" id="UP000593765">
    <property type="component" value="Chromosome"/>
</dbReference>
<dbReference type="AlphaFoldDB" id="A0A7M2WZ20"/>
<evidence type="ECO:0000313" key="2">
    <source>
        <dbReference type="Proteomes" id="UP000593765"/>
    </source>
</evidence>
<name>A0A7M2WZ20_9BACT</name>
<accession>A0A7M2WZ20</accession>
<protein>
    <submittedName>
        <fullName evidence="1">Uncharacterized protein</fullName>
    </submittedName>
</protein>
<proteinExistence type="predicted"/>
<dbReference type="KEGG" id="hbs:IPV69_05150"/>
<dbReference type="EMBL" id="CP063458">
    <property type="protein sequence ID" value="QOV90748.1"/>
    <property type="molecule type" value="Genomic_DNA"/>
</dbReference>
<keyword evidence="2" id="KW-1185">Reference proteome</keyword>
<dbReference type="RefSeq" id="WP_206293850.1">
    <property type="nucleotide sequence ID" value="NZ_CP063458.1"/>
</dbReference>
<evidence type="ECO:0000313" key="1">
    <source>
        <dbReference type="EMBL" id="QOV90748.1"/>
    </source>
</evidence>
<organism evidence="1 2">
    <name type="scientific">Humisphaera borealis</name>
    <dbReference type="NCBI Taxonomy" id="2807512"/>
    <lineage>
        <taxon>Bacteria</taxon>
        <taxon>Pseudomonadati</taxon>
        <taxon>Planctomycetota</taxon>
        <taxon>Phycisphaerae</taxon>
        <taxon>Tepidisphaerales</taxon>
        <taxon>Tepidisphaeraceae</taxon>
        <taxon>Humisphaera</taxon>
    </lineage>
</organism>